<dbReference type="EMBL" id="RCWN01000001">
    <property type="protein sequence ID" value="RLQ89208.1"/>
    <property type="molecule type" value="Genomic_DNA"/>
</dbReference>
<reference evidence="3 4" key="1">
    <citation type="submission" date="2018-10" db="EMBL/GenBank/DDBJ databases">
        <title>Notoacmeibacter sp. M2BS9Y-3-1, whole genome shotgun sequence.</title>
        <authorList>
            <person name="Tuo L."/>
        </authorList>
    </citation>
    <scope>NUCLEOTIDE SEQUENCE [LARGE SCALE GENOMIC DNA]</scope>
    <source>
        <strain evidence="3 4">M2BS9Y-3-1</strain>
    </source>
</reference>
<name>A0A3L7JEJ8_9HYPH</name>
<dbReference type="Proteomes" id="UP000281094">
    <property type="component" value="Unassembled WGS sequence"/>
</dbReference>
<organism evidence="3 4">
    <name type="scientific">Notoacmeibacter ruber</name>
    <dbReference type="NCBI Taxonomy" id="2670375"/>
    <lineage>
        <taxon>Bacteria</taxon>
        <taxon>Pseudomonadati</taxon>
        <taxon>Pseudomonadota</taxon>
        <taxon>Alphaproteobacteria</taxon>
        <taxon>Hyphomicrobiales</taxon>
        <taxon>Notoacmeibacteraceae</taxon>
        <taxon>Notoacmeibacter</taxon>
    </lineage>
</organism>
<feature type="signal peptide" evidence="2">
    <location>
        <begin position="1"/>
        <end position="18"/>
    </location>
</feature>
<sequence length="101" mass="11709">MICVAIIGASCLGSAAHAQFTVENPTGLAPSGKIFGPRYAVPDRIERDRRYDPYSRPEEGVSRFADEDFVEENVPPYRDRRRAEEERRWRIERPDDEPFPR</sequence>
<keyword evidence="4" id="KW-1185">Reference proteome</keyword>
<dbReference type="AlphaFoldDB" id="A0A3L7JEJ8"/>
<evidence type="ECO:0000313" key="4">
    <source>
        <dbReference type="Proteomes" id="UP000281094"/>
    </source>
</evidence>
<comment type="caution">
    <text evidence="3">The sequence shown here is derived from an EMBL/GenBank/DDBJ whole genome shotgun (WGS) entry which is preliminary data.</text>
</comment>
<feature type="region of interest" description="Disordered" evidence="1">
    <location>
        <begin position="74"/>
        <end position="101"/>
    </location>
</feature>
<evidence type="ECO:0000256" key="1">
    <source>
        <dbReference type="SAM" id="MobiDB-lite"/>
    </source>
</evidence>
<accession>A0A3L7JEJ8</accession>
<gene>
    <name evidence="3" type="ORF">D8780_14110</name>
</gene>
<proteinExistence type="predicted"/>
<evidence type="ECO:0000313" key="3">
    <source>
        <dbReference type="EMBL" id="RLQ89208.1"/>
    </source>
</evidence>
<evidence type="ECO:0000256" key="2">
    <source>
        <dbReference type="SAM" id="SignalP"/>
    </source>
</evidence>
<feature type="chain" id="PRO_5018097262" evidence="2">
    <location>
        <begin position="19"/>
        <end position="101"/>
    </location>
</feature>
<protein>
    <submittedName>
        <fullName evidence="3">Uncharacterized protein</fullName>
    </submittedName>
</protein>
<keyword evidence="2" id="KW-0732">Signal</keyword>
<feature type="compositionally biased region" description="Basic and acidic residues" evidence="1">
    <location>
        <begin position="77"/>
        <end position="101"/>
    </location>
</feature>